<dbReference type="OrthoDB" id="9792661at2"/>
<evidence type="ECO:0000313" key="4">
    <source>
        <dbReference type="EMBL" id="QNB47610.1"/>
    </source>
</evidence>
<dbReference type="InterPro" id="IPR035922">
    <property type="entry name" value="3H_dom_sf"/>
</dbReference>
<accession>A0A7G6E6A6</accession>
<dbReference type="Gene3D" id="1.10.10.10">
    <property type="entry name" value="Winged helix-like DNA-binding domain superfamily/Winged helix DNA-binding domain"/>
    <property type="match status" value="1"/>
</dbReference>
<dbReference type="EMBL" id="CP045798">
    <property type="protein sequence ID" value="QNB47610.1"/>
    <property type="molecule type" value="Genomic_DNA"/>
</dbReference>
<dbReference type="KEGG" id="tfr:BR63_15805"/>
<dbReference type="PANTHER" id="PTHR40068:SF1">
    <property type="entry name" value="TRANSCRIPTION REPRESSOR NIAR-RELATED"/>
    <property type="match status" value="1"/>
</dbReference>
<keyword evidence="1" id="KW-0479">Metal-binding</keyword>
<dbReference type="InterPro" id="IPR026043">
    <property type="entry name" value="NadR"/>
</dbReference>
<dbReference type="PANTHER" id="PTHR40068">
    <property type="entry name" value="TRANSCRIPTION REPRESSOR NIAR-RELATED"/>
    <property type="match status" value="1"/>
</dbReference>
<protein>
    <submittedName>
        <fullName evidence="4">HTH domain-containing protein</fullName>
    </submittedName>
</protein>
<dbReference type="InterPro" id="IPR004173">
    <property type="entry name" value="3H_domain"/>
</dbReference>
<dbReference type="AlphaFoldDB" id="A0A7G6E6A6"/>
<proteinExistence type="predicted"/>
<name>A0A7G6E6A6_THEFR</name>
<dbReference type="InterPro" id="IPR036390">
    <property type="entry name" value="WH_DNA-bd_sf"/>
</dbReference>
<keyword evidence="5" id="KW-1185">Reference proteome</keyword>
<evidence type="ECO:0000256" key="1">
    <source>
        <dbReference type="PIRSR" id="PIRSR037847-1"/>
    </source>
</evidence>
<feature type="binding site" evidence="1">
    <location>
        <position position="84"/>
    </location>
    <ligand>
        <name>Ni(2+)</name>
        <dbReference type="ChEBI" id="CHEBI:49786"/>
    </ligand>
</feature>
<dbReference type="InterPro" id="IPR013196">
    <property type="entry name" value="HTH_11"/>
</dbReference>
<sequence length="172" mass="19115">MDGEKRREILLKILLNASAPVSGSRLSEELGVSRQVIVQDIALLRASGEDILATPQGYILMKSLTGRPRRVFACQHGVEGIEEELSTIVNLGGKVVDVIVEHPLYGELKGLLMLSSREEVKEYMHKYKASQAEPLSALTKGVHLHTVEAEKLEQLDRICQELKEKGFLLDEV</sequence>
<dbReference type="PIRSF" id="PIRSF037847">
    <property type="entry name" value="NiaR"/>
    <property type="match status" value="1"/>
</dbReference>
<feature type="binding site" evidence="1">
    <location>
        <position position="76"/>
    </location>
    <ligand>
        <name>Ni(2+)</name>
        <dbReference type="ChEBI" id="CHEBI:49786"/>
    </ligand>
</feature>
<dbReference type="Proteomes" id="UP000515847">
    <property type="component" value="Chromosome"/>
</dbReference>
<evidence type="ECO:0000259" key="2">
    <source>
        <dbReference type="Pfam" id="PF02829"/>
    </source>
</evidence>
<feature type="binding site" evidence="1">
    <location>
        <position position="143"/>
    </location>
    <ligand>
        <name>Ni(2+)</name>
        <dbReference type="ChEBI" id="CHEBI:49786"/>
    </ligand>
</feature>
<evidence type="ECO:0000313" key="5">
    <source>
        <dbReference type="Proteomes" id="UP000515847"/>
    </source>
</evidence>
<dbReference type="InterPro" id="IPR036388">
    <property type="entry name" value="WH-like_DNA-bd_sf"/>
</dbReference>
<dbReference type="Pfam" id="PF08279">
    <property type="entry name" value="HTH_11"/>
    <property type="match status" value="1"/>
</dbReference>
<feature type="domain" description="Helix-turn-helix type 11" evidence="3">
    <location>
        <begin position="6"/>
        <end position="59"/>
    </location>
</feature>
<dbReference type="SUPFAM" id="SSF46785">
    <property type="entry name" value="Winged helix' DNA-binding domain"/>
    <property type="match status" value="1"/>
</dbReference>
<reference evidence="4 5" key="1">
    <citation type="journal article" date="2019" name="Front. Microbiol.">
        <title>Thermoanaerosceptrum fracticalcis gen. nov. sp. nov., a Novel Fumarate-Fermenting Microorganism From a Deep Fractured Carbonate Aquifer of the US Great Basin.</title>
        <authorList>
            <person name="Hamilton-Brehm S.D."/>
            <person name="Stewart L.E."/>
            <person name="Zavarin M."/>
            <person name="Caldwell M."/>
            <person name="Lawson P.A."/>
            <person name="Onstott T.C."/>
            <person name="Grzymski J."/>
            <person name="Neveux I."/>
            <person name="Lollar B.S."/>
            <person name="Russell C.E."/>
            <person name="Moser D.P."/>
        </authorList>
    </citation>
    <scope>NUCLEOTIDE SEQUENCE [LARGE SCALE GENOMIC DNA]</scope>
    <source>
        <strain evidence="4 5">DRI-13</strain>
    </source>
</reference>
<organism evidence="4 5">
    <name type="scientific">Thermanaerosceptrum fracticalcis</name>
    <dbReference type="NCBI Taxonomy" id="1712410"/>
    <lineage>
        <taxon>Bacteria</taxon>
        <taxon>Bacillati</taxon>
        <taxon>Bacillota</taxon>
        <taxon>Clostridia</taxon>
        <taxon>Eubacteriales</taxon>
        <taxon>Peptococcaceae</taxon>
        <taxon>Thermanaerosceptrum</taxon>
    </lineage>
</organism>
<dbReference type="GO" id="GO:0046872">
    <property type="term" value="F:metal ion binding"/>
    <property type="evidence" value="ECO:0007669"/>
    <property type="project" value="UniProtKB-KW"/>
</dbReference>
<dbReference type="RefSeq" id="WP_034421843.1">
    <property type="nucleotide sequence ID" value="NZ_CP045798.1"/>
</dbReference>
<dbReference type="SUPFAM" id="SSF75500">
    <property type="entry name" value="Putative transcriptional regulator TM1602, C-terminal domain"/>
    <property type="match status" value="1"/>
</dbReference>
<keyword evidence="1" id="KW-0533">Nickel</keyword>
<feature type="domain" description="3H" evidence="2">
    <location>
        <begin position="72"/>
        <end position="168"/>
    </location>
</feature>
<dbReference type="Gene3D" id="3.30.1340.20">
    <property type="entry name" value="3H domain"/>
    <property type="match status" value="1"/>
</dbReference>
<evidence type="ECO:0000259" key="3">
    <source>
        <dbReference type="Pfam" id="PF08279"/>
    </source>
</evidence>
<dbReference type="Pfam" id="PF02829">
    <property type="entry name" value="3H"/>
    <property type="match status" value="1"/>
</dbReference>
<gene>
    <name evidence="4" type="ORF">BR63_15805</name>
</gene>
<feature type="binding site" evidence="1">
    <location>
        <position position="145"/>
    </location>
    <ligand>
        <name>Ni(2+)</name>
        <dbReference type="ChEBI" id="CHEBI:49786"/>
    </ligand>
</feature>